<name>A0A6I9X913_9HYME</name>
<dbReference type="KEGG" id="pbar:105429675"/>
<dbReference type="RefSeq" id="XP_011641113.1">
    <property type="nucleotide sequence ID" value="XM_011642811.2"/>
</dbReference>
<dbReference type="Proteomes" id="UP000504615">
    <property type="component" value="Unplaced"/>
</dbReference>
<sequence>MRKSLKYRRTIILDPKLSNNILIEFPQFPRFLDTPGLIQKDFEALMPEYSSKLNEKWHDLETRIVQISKNILKKKSKDIALWDATTQTLFLFLHLLLPTAKEKKKPNHATVDVAMSRLISFHQITK</sequence>
<evidence type="ECO:0000313" key="2">
    <source>
        <dbReference type="RefSeq" id="XP_011641113.1"/>
    </source>
</evidence>
<dbReference type="GeneID" id="105429675"/>
<dbReference type="OrthoDB" id="8193468at2759"/>
<dbReference type="AlphaFoldDB" id="A0A6I9X913"/>
<organism evidence="1 2">
    <name type="scientific">Pogonomyrmex barbatus</name>
    <name type="common">red harvester ant</name>
    <dbReference type="NCBI Taxonomy" id="144034"/>
    <lineage>
        <taxon>Eukaryota</taxon>
        <taxon>Metazoa</taxon>
        <taxon>Ecdysozoa</taxon>
        <taxon>Arthropoda</taxon>
        <taxon>Hexapoda</taxon>
        <taxon>Insecta</taxon>
        <taxon>Pterygota</taxon>
        <taxon>Neoptera</taxon>
        <taxon>Endopterygota</taxon>
        <taxon>Hymenoptera</taxon>
        <taxon>Apocrita</taxon>
        <taxon>Aculeata</taxon>
        <taxon>Formicoidea</taxon>
        <taxon>Formicidae</taxon>
        <taxon>Myrmicinae</taxon>
        <taxon>Pogonomyrmex</taxon>
    </lineage>
</organism>
<proteinExistence type="predicted"/>
<protein>
    <submittedName>
        <fullName evidence="2">Uncharacterized protein LOC105429675</fullName>
    </submittedName>
</protein>
<reference evidence="2" key="1">
    <citation type="submission" date="2025-08" db="UniProtKB">
        <authorList>
            <consortium name="RefSeq"/>
        </authorList>
    </citation>
    <scope>IDENTIFICATION</scope>
</reference>
<evidence type="ECO:0000313" key="1">
    <source>
        <dbReference type="Proteomes" id="UP000504615"/>
    </source>
</evidence>
<accession>A0A6I9X913</accession>
<keyword evidence="1" id="KW-1185">Reference proteome</keyword>
<gene>
    <name evidence="2" type="primary">LOC105429675</name>
</gene>